<organism evidence="1 2">
    <name type="scientific">Exiguobacterium antarcticum</name>
    <dbReference type="NCBI Taxonomy" id="132920"/>
    <lineage>
        <taxon>Bacteria</taxon>
        <taxon>Bacillati</taxon>
        <taxon>Bacillota</taxon>
        <taxon>Bacilli</taxon>
        <taxon>Bacillales</taxon>
        <taxon>Bacillales Family XII. Incertae Sedis</taxon>
        <taxon>Exiguobacterium</taxon>
    </lineage>
</organism>
<dbReference type="EMBL" id="JASBQV010000004">
    <property type="protein sequence ID" value="MDI3234165.1"/>
    <property type="molecule type" value="Genomic_DNA"/>
</dbReference>
<protein>
    <submittedName>
        <fullName evidence="1">Hemolysin</fullName>
    </submittedName>
</protein>
<comment type="caution">
    <text evidence="1">The sequence shown here is derived from an EMBL/GenBank/DDBJ whole genome shotgun (WGS) entry which is preliminary data.</text>
</comment>
<sequence>MSILQPIAVSDLAKTIDTNCVSADYTIGATTYPAKVRRSIVSGDTVIKHVYLTTRSPIGLVSRVRLYNAAGQVYAQINPNVQHEALKGRLFEFKFKLEVT</sequence>
<gene>
    <name evidence="1" type="ORF">QK289_04025</name>
</gene>
<evidence type="ECO:0000313" key="2">
    <source>
        <dbReference type="Proteomes" id="UP001243286"/>
    </source>
</evidence>
<accession>A0ABT6QZP4</accession>
<keyword evidence="2" id="KW-1185">Reference proteome</keyword>
<proteinExistence type="predicted"/>
<reference evidence="1 2" key="1">
    <citation type="submission" date="2023-04" db="EMBL/GenBank/DDBJ databases">
        <title>Antarctic isolates genomes.</title>
        <authorList>
            <person name="Dimov S.G."/>
        </authorList>
    </citation>
    <scope>NUCLEOTIDE SEQUENCE [LARGE SCALE GENOMIC DNA]</scope>
    <source>
        <strain evidence="1 2">AL19</strain>
    </source>
</reference>
<name>A0ABT6QZP4_9BACL</name>
<dbReference type="RefSeq" id="WP_282354690.1">
    <property type="nucleotide sequence ID" value="NZ_JASBQV010000004.1"/>
</dbReference>
<evidence type="ECO:0000313" key="1">
    <source>
        <dbReference type="EMBL" id="MDI3234165.1"/>
    </source>
</evidence>
<dbReference type="Proteomes" id="UP001243286">
    <property type="component" value="Unassembled WGS sequence"/>
</dbReference>